<name>A0A6F8ZH86_9FIRM</name>
<reference evidence="1 2" key="1">
    <citation type="submission" date="2020-02" db="EMBL/GenBank/DDBJ databases">
        <authorList>
            <person name="Hogendoorn C."/>
        </authorList>
    </citation>
    <scope>NUCLEOTIDE SEQUENCE [LARGE SCALE GENOMIC DNA]</scope>
    <source>
        <strain evidence="1">R501</strain>
    </source>
</reference>
<sequence length="32" mass="3443">MSETGANSVQVTLATSRHLVLLDHSGVDYKGR</sequence>
<protein>
    <submittedName>
        <fullName evidence="1">Uncharacterized protein</fullName>
    </submittedName>
</protein>
<evidence type="ECO:0000313" key="2">
    <source>
        <dbReference type="Proteomes" id="UP000503399"/>
    </source>
</evidence>
<gene>
    <name evidence="1" type="ORF">R50_1309</name>
</gene>
<organism evidence="1 2">
    <name type="scientific">Candidatus Hydrogenisulfobacillus filiaventi</name>
    <dbReference type="NCBI Taxonomy" id="2707344"/>
    <lineage>
        <taxon>Bacteria</taxon>
        <taxon>Bacillati</taxon>
        <taxon>Bacillota</taxon>
        <taxon>Clostridia</taxon>
        <taxon>Eubacteriales</taxon>
        <taxon>Clostridiales Family XVII. Incertae Sedis</taxon>
        <taxon>Candidatus Hydrogenisulfobacillus</taxon>
    </lineage>
</organism>
<dbReference type="Proteomes" id="UP000503399">
    <property type="component" value="Chromosome"/>
</dbReference>
<proteinExistence type="predicted"/>
<dbReference type="AlphaFoldDB" id="A0A6F8ZH86"/>
<accession>A0A6F8ZH86</accession>
<dbReference type="KEGG" id="hfv:R50_1309"/>
<keyword evidence="2" id="KW-1185">Reference proteome</keyword>
<dbReference type="EMBL" id="LR778114">
    <property type="protein sequence ID" value="CAB1128815.1"/>
    <property type="molecule type" value="Genomic_DNA"/>
</dbReference>
<evidence type="ECO:0000313" key="1">
    <source>
        <dbReference type="EMBL" id="CAB1128815.1"/>
    </source>
</evidence>